<name>A0ABQ6CNZ6_9HYPH</name>
<sequence length="183" mass="19894">MVLALVISASVLTSARPAWAICEPQEGQRLTLDAAHRFMQNPTFLLRQQMSSYSLSVFIMQYAATHSRDLDVLKLILPRADKKQQAAIGLGLARAVTVCRTADGSIAERVDKWASRLPMHDLLDAYRQTLMLDDPPDATGPTDLASPAVENRVGDGLTLFHPPSADGVGSFDIPDPTRLPGDD</sequence>
<dbReference type="EMBL" id="BSPC01000026">
    <property type="protein sequence ID" value="GLS19947.1"/>
    <property type="molecule type" value="Genomic_DNA"/>
</dbReference>
<evidence type="ECO:0000256" key="2">
    <source>
        <dbReference type="SAM" id="SignalP"/>
    </source>
</evidence>
<proteinExistence type="predicted"/>
<feature type="region of interest" description="Disordered" evidence="1">
    <location>
        <begin position="155"/>
        <end position="183"/>
    </location>
</feature>
<reference evidence="4" key="1">
    <citation type="journal article" date="2019" name="Int. J. Syst. Evol. Microbiol.">
        <title>The Global Catalogue of Microorganisms (GCM) 10K type strain sequencing project: providing services to taxonomists for standard genome sequencing and annotation.</title>
        <authorList>
            <consortium name="The Broad Institute Genomics Platform"/>
            <consortium name="The Broad Institute Genome Sequencing Center for Infectious Disease"/>
            <person name="Wu L."/>
            <person name="Ma J."/>
        </authorList>
    </citation>
    <scope>NUCLEOTIDE SEQUENCE [LARGE SCALE GENOMIC DNA]</scope>
    <source>
        <strain evidence="4">NBRC 101365</strain>
    </source>
</reference>
<evidence type="ECO:0000313" key="3">
    <source>
        <dbReference type="EMBL" id="GLS19947.1"/>
    </source>
</evidence>
<keyword evidence="4" id="KW-1185">Reference proteome</keyword>
<feature type="signal peptide" evidence="2">
    <location>
        <begin position="1"/>
        <end position="20"/>
    </location>
</feature>
<organism evidence="3 4">
    <name type="scientific">Labrys miyagiensis</name>
    <dbReference type="NCBI Taxonomy" id="346912"/>
    <lineage>
        <taxon>Bacteria</taxon>
        <taxon>Pseudomonadati</taxon>
        <taxon>Pseudomonadota</taxon>
        <taxon>Alphaproteobacteria</taxon>
        <taxon>Hyphomicrobiales</taxon>
        <taxon>Xanthobacteraceae</taxon>
        <taxon>Labrys</taxon>
    </lineage>
</organism>
<feature type="chain" id="PRO_5046693602" evidence="2">
    <location>
        <begin position="21"/>
        <end position="183"/>
    </location>
</feature>
<protein>
    <submittedName>
        <fullName evidence="3">Uncharacterized protein</fullName>
    </submittedName>
</protein>
<gene>
    <name evidence="3" type="ORF">GCM10007874_29640</name>
</gene>
<comment type="caution">
    <text evidence="3">The sequence shown here is derived from an EMBL/GenBank/DDBJ whole genome shotgun (WGS) entry which is preliminary data.</text>
</comment>
<accession>A0ABQ6CNZ6</accession>
<dbReference type="Proteomes" id="UP001156882">
    <property type="component" value="Unassembled WGS sequence"/>
</dbReference>
<keyword evidence="2" id="KW-0732">Signal</keyword>
<evidence type="ECO:0000313" key="4">
    <source>
        <dbReference type="Proteomes" id="UP001156882"/>
    </source>
</evidence>
<evidence type="ECO:0000256" key="1">
    <source>
        <dbReference type="SAM" id="MobiDB-lite"/>
    </source>
</evidence>